<feature type="region of interest" description="Disordered" evidence="1">
    <location>
        <begin position="82"/>
        <end position="105"/>
    </location>
</feature>
<evidence type="ECO:0000256" key="1">
    <source>
        <dbReference type="SAM" id="MobiDB-lite"/>
    </source>
</evidence>
<dbReference type="RefSeq" id="XP_059603715.1">
    <property type="nucleotide sequence ID" value="XM_059747838.1"/>
</dbReference>
<dbReference type="AlphaFoldDB" id="A0AAJ8BTQ8"/>
<dbReference type="GeneID" id="84591086"/>
<proteinExistence type="predicted"/>
<sequence>MSIATMFWPPESIATSTHLDILRKELSETSIFHALASLEWNSILCDLTKNNAVAFLFLKINQDDLKDKQCIRLTAARACSKGTGEMRMQRPAGDIHQTGRKENLG</sequence>
<dbReference type="VEuPathDB" id="FungiDB:An05g00260"/>
<accession>A0AAJ8BTQ8</accession>
<name>A0AAJ8BTQ8_ASPNG</name>
<reference evidence="2" key="2">
    <citation type="submission" date="2025-08" db="UniProtKB">
        <authorList>
            <consortium name="RefSeq"/>
        </authorList>
    </citation>
    <scope>IDENTIFICATION</scope>
</reference>
<reference evidence="2" key="1">
    <citation type="submission" date="2025-02" db="EMBL/GenBank/DDBJ databases">
        <authorList>
            <consortium name="NCBI Genome Project"/>
        </authorList>
    </citation>
    <scope>NUCLEOTIDE SEQUENCE</scope>
</reference>
<protein>
    <submittedName>
        <fullName evidence="2">Uncharacterized protein</fullName>
    </submittedName>
</protein>
<dbReference type="KEGG" id="ang:An05g00260"/>
<evidence type="ECO:0000313" key="2">
    <source>
        <dbReference type="RefSeq" id="XP_059603715.1"/>
    </source>
</evidence>
<gene>
    <name evidence="2" type="ORF">An05g00260</name>
</gene>
<organism evidence="2">
    <name type="scientific">Aspergillus niger</name>
    <dbReference type="NCBI Taxonomy" id="5061"/>
    <lineage>
        <taxon>Eukaryota</taxon>
        <taxon>Fungi</taxon>
        <taxon>Dikarya</taxon>
        <taxon>Ascomycota</taxon>
        <taxon>Pezizomycotina</taxon>
        <taxon>Eurotiomycetes</taxon>
        <taxon>Eurotiomycetidae</taxon>
        <taxon>Eurotiales</taxon>
        <taxon>Aspergillaceae</taxon>
        <taxon>Aspergillus</taxon>
        <taxon>Aspergillus subgen. Circumdati</taxon>
    </lineage>
</organism>